<protein>
    <submittedName>
        <fullName evidence="3">Uncharacterized protein</fullName>
    </submittedName>
</protein>
<evidence type="ECO:0000313" key="3">
    <source>
        <dbReference type="WBParaSite" id="ACAC_0000047501-mRNA-1"/>
    </source>
</evidence>
<organism evidence="2 3">
    <name type="scientific">Angiostrongylus cantonensis</name>
    <name type="common">Rat lungworm</name>
    <dbReference type="NCBI Taxonomy" id="6313"/>
    <lineage>
        <taxon>Eukaryota</taxon>
        <taxon>Metazoa</taxon>
        <taxon>Ecdysozoa</taxon>
        <taxon>Nematoda</taxon>
        <taxon>Chromadorea</taxon>
        <taxon>Rhabditida</taxon>
        <taxon>Rhabditina</taxon>
        <taxon>Rhabditomorpha</taxon>
        <taxon>Strongyloidea</taxon>
        <taxon>Metastrongylidae</taxon>
        <taxon>Angiostrongylus</taxon>
    </lineage>
</organism>
<feature type="region of interest" description="Disordered" evidence="1">
    <location>
        <begin position="49"/>
        <end position="102"/>
    </location>
</feature>
<proteinExistence type="predicted"/>
<sequence>MTLTPLKKPTNSSFMGNSAEVEEHNDDGLAEHRRKLVEEEIVDRLELLIKPRYKYGGNDDDDDDDDGDEDDNDYDDNNNGADDDAADDDYDDDNDYNDEHDA</sequence>
<dbReference type="AlphaFoldDB" id="A0A0K0CTN7"/>
<dbReference type="WBParaSite" id="ACAC_0000047501-mRNA-1">
    <property type="protein sequence ID" value="ACAC_0000047501-mRNA-1"/>
    <property type="gene ID" value="ACAC_0000047501"/>
</dbReference>
<accession>A0A0K0CTN7</accession>
<reference evidence="2" key="1">
    <citation type="submission" date="2012-09" db="EMBL/GenBank/DDBJ databases">
        <authorList>
            <person name="Martin A.A."/>
        </authorList>
    </citation>
    <scope>NUCLEOTIDE SEQUENCE</scope>
</reference>
<reference evidence="3" key="2">
    <citation type="submission" date="2016-04" db="UniProtKB">
        <authorList>
            <consortium name="WormBaseParasite"/>
        </authorList>
    </citation>
    <scope>IDENTIFICATION</scope>
</reference>
<evidence type="ECO:0000256" key="1">
    <source>
        <dbReference type="SAM" id="MobiDB-lite"/>
    </source>
</evidence>
<name>A0A0K0CTN7_ANGCA</name>
<keyword evidence="2" id="KW-1185">Reference proteome</keyword>
<feature type="region of interest" description="Disordered" evidence="1">
    <location>
        <begin position="1"/>
        <end position="32"/>
    </location>
</feature>
<feature type="compositionally biased region" description="Acidic residues" evidence="1">
    <location>
        <begin position="58"/>
        <end position="96"/>
    </location>
</feature>
<evidence type="ECO:0000313" key="2">
    <source>
        <dbReference type="Proteomes" id="UP000035642"/>
    </source>
</evidence>
<dbReference type="Proteomes" id="UP000035642">
    <property type="component" value="Unassembled WGS sequence"/>
</dbReference>
<feature type="compositionally biased region" description="Polar residues" evidence="1">
    <location>
        <begin position="1"/>
        <end position="16"/>
    </location>
</feature>